<gene>
    <name evidence="4" type="ORF">AB0H04_22915</name>
</gene>
<evidence type="ECO:0000313" key="4">
    <source>
        <dbReference type="EMBL" id="MEU5709692.1"/>
    </source>
</evidence>
<keyword evidence="2" id="KW-0012">Acyltransferase</keyword>
<dbReference type="EMBL" id="JBFAEG010000016">
    <property type="protein sequence ID" value="MEU5709692.1"/>
    <property type="molecule type" value="Genomic_DNA"/>
</dbReference>
<dbReference type="Pfam" id="PF00583">
    <property type="entry name" value="Acetyltransf_1"/>
    <property type="match status" value="1"/>
</dbReference>
<organism evidence="4 5">
    <name type="scientific">Streptomyces flaveolus</name>
    <dbReference type="NCBI Taxonomy" id="67297"/>
    <lineage>
        <taxon>Bacteria</taxon>
        <taxon>Bacillati</taxon>
        <taxon>Actinomycetota</taxon>
        <taxon>Actinomycetes</taxon>
        <taxon>Kitasatosporales</taxon>
        <taxon>Streptomycetaceae</taxon>
        <taxon>Streptomyces</taxon>
    </lineage>
</organism>
<dbReference type="InterPro" id="IPR000182">
    <property type="entry name" value="GNAT_dom"/>
</dbReference>
<protein>
    <submittedName>
        <fullName evidence="4">GNAT family N-acetyltransferase</fullName>
    </submittedName>
</protein>
<name>A0ABV3AD59_9ACTN</name>
<dbReference type="PANTHER" id="PTHR43877">
    <property type="entry name" value="AMINOALKYLPHOSPHONATE N-ACETYLTRANSFERASE-RELATED-RELATED"/>
    <property type="match status" value="1"/>
</dbReference>
<accession>A0ABV3AD59</accession>
<dbReference type="Gene3D" id="3.40.630.30">
    <property type="match status" value="1"/>
</dbReference>
<sequence>MDLLPCAPVHAALVAGWPTSAAEAVMWCGSHEFPVSEQTVAGWQQADDVEAHVLVDGRRVVGYGELWCDAEEDEAELARIIVAPGARGAGLGRVLVRGLLARAVRAGFADVYMRVHPDNDRALRCYLGAGFRPVDPGLAESWNTAQPVGYVWLRHDADASRP</sequence>
<evidence type="ECO:0000313" key="5">
    <source>
        <dbReference type="Proteomes" id="UP001551011"/>
    </source>
</evidence>
<reference evidence="4 5" key="1">
    <citation type="submission" date="2024-06" db="EMBL/GenBank/DDBJ databases">
        <title>The Natural Products Discovery Center: Release of the First 8490 Sequenced Strains for Exploring Actinobacteria Biosynthetic Diversity.</title>
        <authorList>
            <person name="Kalkreuter E."/>
            <person name="Kautsar S.A."/>
            <person name="Yang D."/>
            <person name="Bader C.D."/>
            <person name="Teijaro C.N."/>
            <person name="Fluegel L."/>
            <person name="Davis C.M."/>
            <person name="Simpson J.R."/>
            <person name="Lauterbach L."/>
            <person name="Steele A.D."/>
            <person name="Gui C."/>
            <person name="Meng S."/>
            <person name="Li G."/>
            <person name="Viehrig K."/>
            <person name="Ye F."/>
            <person name="Su P."/>
            <person name="Kiefer A.F."/>
            <person name="Nichols A."/>
            <person name="Cepeda A.J."/>
            <person name="Yan W."/>
            <person name="Fan B."/>
            <person name="Jiang Y."/>
            <person name="Adhikari A."/>
            <person name="Zheng C.-J."/>
            <person name="Schuster L."/>
            <person name="Cowan T.M."/>
            <person name="Smanski M.J."/>
            <person name="Chevrette M.G."/>
            <person name="De Carvalho L.P.S."/>
            <person name="Shen B."/>
        </authorList>
    </citation>
    <scope>NUCLEOTIDE SEQUENCE [LARGE SCALE GENOMIC DNA]</scope>
    <source>
        <strain evidence="4 5">NPDC020594</strain>
    </source>
</reference>
<dbReference type="InterPro" id="IPR050832">
    <property type="entry name" value="Bact_Acetyltransf"/>
</dbReference>
<evidence type="ECO:0000256" key="2">
    <source>
        <dbReference type="ARBA" id="ARBA00023315"/>
    </source>
</evidence>
<proteinExistence type="predicted"/>
<evidence type="ECO:0000256" key="1">
    <source>
        <dbReference type="ARBA" id="ARBA00022679"/>
    </source>
</evidence>
<keyword evidence="5" id="KW-1185">Reference proteome</keyword>
<keyword evidence="1" id="KW-0808">Transferase</keyword>
<dbReference type="InterPro" id="IPR016181">
    <property type="entry name" value="Acyl_CoA_acyltransferase"/>
</dbReference>
<dbReference type="Proteomes" id="UP001551011">
    <property type="component" value="Unassembled WGS sequence"/>
</dbReference>
<dbReference type="SUPFAM" id="SSF55729">
    <property type="entry name" value="Acyl-CoA N-acyltransferases (Nat)"/>
    <property type="match status" value="1"/>
</dbReference>
<feature type="domain" description="N-acetyltransferase" evidence="3">
    <location>
        <begin position="1"/>
        <end position="158"/>
    </location>
</feature>
<dbReference type="PROSITE" id="PS51186">
    <property type="entry name" value="GNAT"/>
    <property type="match status" value="1"/>
</dbReference>
<evidence type="ECO:0000259" key="3">
    <source>
        <dbReference type="PROSITE" id="PS51186"/>
    </source>
</evidence>
<dbReference type="RefSeq" id="WP_030641865.1">
    <property type="nucleotide sequence ID" value="NZ_JBEXDP010000017.1"/>
</dbReference>
<dbReference type="CDD" id="cd04301">
    <property type="entry name" value="NAT_SF"/>
    <property type="match status" value="1"/>
</dbReference>
<comment type="caution">
    <text evidence="4">The sequence shown here is derived from an EMBL/GenBank/DDBJ whole genome shotgun (WGS) entry which is preliminary data.</text>
</comment>